<feature type="chain" id="PRO_5039005663" evidence="1">
    <location>
        <begin position="25"/>
        <end position="245"/>
    </location>
</feature>
<gene>
    <name evidence="2" type="ORF">G9272_04975</name>
</gene>
<dbReference type="RefSeq" id="WP_171395383.1">
    <property type="nucleotide sequence ID" value="NZ_CP049838.1"/>
</dbReference>
<evidence type="ECO:0000313" key="2">
    <source>
        <dbReference type="EMBL" id="QJS99730.1"/>
    </source>
</evidence>
<evidence type="ECO:0000256" key="1">
    <source>
        <dbReference type="SAM" id="SignalP"/>
    </source>
</evidence>
<proteinExistence type="predicted"/>
<name>A0A6M4WIK0_9ACTN</name>
<organism evidence="2 3">
    <name type="scientific">Streptomyces asoensis</name>
    <dbReference type="NCBI Taxonomy" id="249586"/>
    <lineage>
        <taxon>Bacteria</taxon>
        <taxon>Bacillati</taxon>
        <taxon>Actinomycetota</taxon>
        <taxon>Actinomycetes</taxon>
        <taxon>Kitasatosporales</taxon>
        <taxon>Streptomycetaceae</taxon>
        <taxon>Streptomyces</taxon>
    </lineage>
</organism>
<accession>A0A6M4WIK0</accession>
<keyword evidence="3" id="KW-1185">Reference proteome</keyword>
<dbReference type="AlphaFoldDB" id="A0A6M4WIK0"/>
<sequence>MSRAMSRRAIASVLGTLMVTTAVSQVQASAAQAPPPLPQSVAKATAQWTLRFSGAAETNVPFSLYSQSEKEHLYYGKRWWGFGSGISLKWSSSAKHQWKFVKCGSKGTSSPIQYDQRLALYNTSVKEYMVYKKRDLGRGINLGWSKKLDKTTCQWKVRGGKAGKTIGPSPVKNAMLFNTVEKDYFVNGWRPSGVNLRWYRYGVGDQIWDLVQKGVCAAGVVSNEAKAACAAFKALEEFQKAMGYS</sequence>
<protein>
    <submittedName>
        <fullName evidence="2">Uncharacterized protein</fullName>
    </submittedName>
</protein>
<keyword evidence="1" id="KW-0732">Signal</keyword>
<dbReference type="EMBL" id="CP049838">
    <property type="protein sequence ID" value="QJS99730.1"/>
    <property type="molecule type" value="Genomic_DNA"/>
</dbReference>
<reference evidence="2" key="1">
    <citation type="submission" date="2020-03" db="EMBL/GenBank/DDBJ databases">
        <title>Molecular networking-based the target discovery of potent antiproliferative macrolactams: 5/6/7/16 polycyclic ansamycins and glycosylated trienomycin from Streptomyces cacaoi subsp. asoensis.</title>
        <authorList>
            <person name="Liu L.-L."/>
        </authorList>
    </citation>
    <scope>NUCLEOTIDE SEQUENCE [LARGE SCALE GENOMIC DNA]</scope>
    <source>
        <strain evidence="2">H2S5</strain>
    </source>
</reference>
<feature type="signal peptide" evidence="1">
    <location>
        <begin position="1"/>
        <end position="24"/>
    </location>
</feature>
<evidence type="ECO:0000313" key="3">
    <source>
        <dbReference type="Proteomes" id="UP000502665"/>
    </source>
</evidence>
<dbReference type="Proteomes" id="UP000502665">
    <property type="component" value="Chromosome"/>
</dbReference>